<reference evidence="1" key="2">
    <citation type="submission" date="2021-10" db="EMBL/GenBank/DDBJ databases">
        <title>Phylogenomics reveals ancestral predisposition of the termite-cultivated fungus Termitomyces towards a domesticated lifestyle.</title>
        <authorList>
            <person name="Auxier B."/>
            <person name="Grum-Grzhimaylo A."/>
            <person name="Cardenas M.E."/>
            <person name="Lodge J.D."/>
            <person name="Laessoe T."/>
            <person name="Pedersen O."/>
            <person name="Smith M.E."/>
            <person name="Kuyper T.W."/>
            <person name="Franco-Molano E.A."/>
            <person name="Baroni T.J."/>
            <person name="Aanen D.K."/>
        </authorList>
    </citation>
    <scope>NUCLEOTIDE SEQUENCE</scope>
    <source>
        <strain evidence="1">D49</strain>
    </source>
</reference>
<dbReference type="EMBL" id="JABCKI010000030">
    <property type="protein sequence ID" value="KAG5653853.1"/>
    <property type="molecule type" value="Genomic_DNA"/>
</dbReference>
<evidence type="ECO:0000313" key="2">
    <source>
        <dbReference type="Proteomes" id="UP000717328"/>
    </source>
</evidence>
<comment type="caution">
    <text evidence="1">The sequence shown here is derived from an EMBL/GenBank/DDBJ whole genome shotgun (WGS) entry which is preliminary data.</text>
</comment>
<organism evidence="1 2">
    <name type="scientific">Sphagnurus paluster</name>
    <dbReference type="NCBI Taxonomy" id="117069"/>
    <lineage>
        <taxon>Eukaryota</taxon>
        <taxon>Fungi</taxon>
        <taxon>Dikarya</taxon>
        <taxon>Basidiomycota</taxon>
        <taxon>Agaricomycotina</taxon>
        <taxon>Agaricomycetes</taxon>
        <taxon>Agaricomycetidae</taxon>
        <taxon>Agaricales</taxon>
        <taxon>Tricholomatineae</taxon>
        <taxon>Lyophyllaceae</taxon>
        <taxon>Sphagnurus</taxon>
    </lineage>
</organism>
<dbReference type="Proteomes" id="UP000717328">
    <property type="component" value="Unassembled WGS sequence"/>
</dbReference>
<keyword evidence="2" id="KW-1185">Reference proteome</keyword>
<proteinExistence type="predicted"/>
<reference evidence="1" key="1">
    <citation type="submission" date="2021-02" db="EMBL/GenBank/DDBJ databases">
        <authorList>
            <person name="Nieuwenhuis M."/>
            <person name="Van De Peppel L.J.J."/>
        </authorList>
    </citation>
    <scope>NUCLEOTIDE SEQUENCE</scope>
    <source>
        <strain evidence="1">D49</strain>
    </source>
</reference>
<dbReference type="AlphaFoldDB" id="A0A9P7GSR5"/>
<name>A0A9P7GSR5_9AGAR</name>
<sequence>MRKGNLGFPGKKMEDTRFKYLGDLYEVLIEQHYENVSETLFLHDLDATFGPLIEGLKEEFLKIRVALAPPTMVNNAVVRSDSASKKAGLLIPEATPISVTPVSPFIGVLGAPTSMPIPKAIMNTPVLSSAPTPTSIPTDSAALITLKKRETEELVCARNPKRLRIDTGPYVHQLNGSEIPRPQVQAYPAISVYASSLWRPPLPFTQDSLGDFLLGDGLKYI</sequence>
<accession>A0A9P7GSR5</accession>
<protein>
    <submittedName>
        <fullName evidence="1">Uncharacterized protein</fullName>
    </submittedName>
</protein>
<gene>
    <name evidence="1" type="ORF">H0H81_009932</name>
</gene>
<evidence type="ECO:0000313" key="1">
    <source>
        <dbReference type="EMBL" id="KAG5653853.1"/>
    </source>
</evidence>